<name>A0A8J3EMK3_9BACL</name>
<reference evidence="1" key="2">
    <citation type="submission" date="2020-09" db="EMBL/GenBank/DDBJ databases">
        <authorList>
            <person name="Sun Q."/>
            <person name="Zhou Y."/>
        </authorList>
    </citation>
    <scope>NUCLEOTIDE SEQUENCE</scope>
    <source>
        <strain evidence="1">CGMCC 1.12777</strain>
    </source>
</reference>
<organism evidence="1 2">
    <name type="scientific">Pullulanibacillus pueri</name>
    <dbReference type="NCBI Taxonomy" id="1437324"/>
    <lineage>
        <taxon>Bacteria</taxon>
        <taxon>Bacillati</taxon>
        <taxon>Bacillota</taxon>
        <taxon>Bacilli</taxon>
        <taxon>Bacillales</taxon>
        <taxon>Sporolactobacillaceae</taxon>
        <taxon>Pullulanibacillus</taxon>
    </lineage>
</organism>
<sequence>MRYYEIYSINSAVANDYFGRDEKLFQLFMEMKVTSDMKMQVILSRQIDYITTKISSIDVHECIHRHILNHPDQYRNKRWADNRLYDSEGFVNLYCYPNRILLEASGNGNQETGVFEALRSMDCYFLAIDCQKNCGGWLKPVKSVSLI</sequence>
<gene>
    <name evidence="1" type="ORF">GCM10007096_18200</name>
</gene>
<keyword evidence="2" id="KW-1185">Reference proteome</keyword>
<dbReference type="AlphaFoldDB" id="A0A8J3EMK3"/>
<dbReference type="Proteomes" id="UP000656813">
    <property type="component" value="Unassembled WGS sequence"/>
</dbReference>
<protein>
    <recommendedName>
        <fullName evidence="3">Sporulation inhibitor of replication protein SirA</fullName>
    </recommendedName>
</protein>
<evidence type="ECO:0008006" key="3">
    <source>
        <dbReference type="Google" id="ProtNLM"/>
    </source>
</evidence>
<dbReference type="InterPro" id="IPR038449">
    <property type="entry name" value="SirA_sf"/>
</dbReference>
<dbReference type="Pfam" id="PF10747">
    <property type="entry name" value="SirA"/>
    <property type="match status" value="1"/>
</dbReference>
<reference evidence="1" key="1">
    <citation type="journal article" date="2014" name="Int. J. Syst. Evol. Microbiol.">
        <title>Complete genome sequence of Corynebacterium casei LMG S-19264T (=DSM 44701T), isolated from a smear-ripened cheese.</title>
        <authorList>
            <consortium name="US DOE Joint Genome Institute (JGI-PGF)"/>
            <person name="Walter F."/>
            <person name="Albersmeier A."/>
            <person name="Kalinowski J."/>
            <person name="Ruckert C."/>
        </authorList>
    </citation>
    <scope>NUCLEOTIDE SEQUENCE</scope>
    <source>
        <strain evidence="1">CGMCC 1.12777</strain>
    </source>
</reference>
<evidence type="ECO:0000313" key="2">
    <source>
        <dbReference type="Proteomes" id="UP000656813"/>
    </source>
</evidence>
<comment type="caution">
    <text evidence="1">The sequence shown here is derived from an EMBL/GenBank/DDBJ whole genome shotgun (WGS) entry which is preliminary data.</text>
</comment>
<dbReference type="InterPro" id="IPR019683">
    <property type="entry name" value="SirA"/>
</dbReference>
<evidence type="ECO:0000313" key="1">
    <source>
        <dbReference type="EMBL" id="GGH80982.1"/>
    </source>
</evidence>
<dbReference type="EMBL" id="BMFV01000011">
    <property type="protein sequence ID" value="GGH80982.1"/>
    <property type="molecule type" value="Genomic_DNA"/>
</dbReference>
<accession>A0A8J3EMK3</accession>
<proteinExistence type="predicted"/>
<dbReference type="RefSeq" id="WP_188497089.1">
    <property type="nucleotide sequence ID" value="NZ_BMFV01000011.1"/>
</dbReference>
<dbReference type="Gene3D" id="3.30.310.250">
    <property type="entry name" value="Sporulation inhibitor of replication protein SirA"/>
    <property type="match status" value="1"/>
</dbReference>